<dbReference type="Pfam" id="PF04072">
    <property type="entry name" value="LCM"/>
    <property type="match status" value="1"/>
</dbReference>
<dbReference type="GO" id="GO:0008168">
    <property type="term" value="F:methyltransferase activity"/>
    <property type="evidence" value="ECO:0007669"/>
    <property type="project" value="UniProtKB-KW"/>
</dbReference>
<proteinExistence type="predicted"/>
<gene>
    <name evidence="3" type="ORF">L1O03_08135</name>
</gene>
<dbReference type="Gene3D" id="3.40.50.150">
    <property type="entry name" value="Vaccinia Virus protein VP39"/>
    <property type="match status" value="1"/>
</dbReference>
<evidence type="ECO:0000256" key="2">
    <source>
        <dbReference type="ARBA" id="ARBA00022679"/>
    </source>
</evidence>
<dbReference type="SUPFAM" id="SSF53335">
    <property type="entry name" value="S-adenosyl-L-methionine-dependent methyltransferases"/>
    <property type="match status" value="1"/>
</dbReference>
<evidence type="ECO:0000313" key="3">
    <source>
        <dbReference type="EMBL" id="MCF4007140.1"/>
    </source>
</evidence>
<comment type="caution">
    <text evidence="3">The sequence shown here is derived from an EMBL/GenBank/DDBJ whole genome shotgun (WGS) entry which is preliminary data.</text>
</comment>
<protein>
    <submittedName>
        <fullName evidence="3">Class I SAM-dependent methyltransferase</fullName>
        <ecNumber evidence="3">2.1.1.-</ecNumber>
    </submittedName>
</protein>
<dbReference type="Proteomes" id="UP001139336">
    <property type="component" value="Unassembled WGS sequence"/>
</dbReference>
<dbReference type="RefSeq" id="WP_236119284.1">
    <property type="nucleotide sequence ID" value="NZ_JAKGSI010000004.1"/>
</dbReference>
<evidence type="ECO:0000313" key="4">
    <source>
        <dbReference type="Proteomes" id="UP001139336"/>
    </source>
</evidence>
<keyword evidence="1 3" id="KW-0489">Methyltransferase</keyword>
<name>A0A9X1QUB7_9CORY</name>
<dbReference type="PANTHER" id="PTHR43619:SF2">
    <property type="entry name" value="S-ADENOSYL-L-METHIONINE-DEPENDENT METHYLTRANSFERASES SUPERFAMILY PROTEIN"/>
    <property type="match status" value="1"/>
</dbReference>
<organism evidence="3 4">
    <name type="scientific">Corynebacterium uropygiale</name>
    <dbReference type="NCBI Taxonomy" id="1775911"/>
    <lineage>
        <taxon>Bacteria</taxon>
        <taxon>Bacillati</taxon>
        <taxon>Actinomycetota</taxon>
        <taxon>Actinomycetes</taxon>
        <taxon>Mycobacteriales</taxon>
        <taxon>Corynebacteriaceae</taxon>
        <taxon>Corynebacterium</taxon>
    </lineage>
</organism>
<sequence length="282" mass="30656">MDSTAQKLFGSEIGSTTVTTIASRARGAAKYGITDWTDTQAEEVFRALQERAQREGFDLESLCLTSKSAVVGTIRRSQALDQLIRDFAAAHPSPVILSLGIGLCNAASRLRDIDARWFGVDKKEVLDTRAELIPEDTVHCIPGDLAEPHTWLPHIPADAPTLVVAEGVLMYLQPESVPPLLDALRAHFSEAPALELAADLYDTLMMKRKTDHEIKERTGASYSFGAEGPEGLASQAEGWEALGAVDTMSPISTEMRLAVPALKRLCRGRLPYSVMRIAATRA</sequence>
<dbReference type="EMBL" id="JAKGSI010000004">
    <property type="protein sequence ID" value="MCF4007140.1"/>
    <property type="molecule type" value="Genomic_DNA"/>
</dbReference>
<dbReference type="InterPro" id="IPR007213">
    <property type="entry name" value="Ppm1/Ppm2/Tcmp"/>
</dbReference>
<accession>A0A9X1QUB7</accession>
<evidence type="ECO:0000256" key="1">
    <source>
        <dbReference type="ARBA" id="ARBA00022603"/>
    </source>
</evidence>
<dbReference type="InterPro" id="IPR029063">
    <property type="entry name" value="SAM-dependent_MTases_sf"/>
</dbReference>
<keyword evidence="2 3" id="KW-0808">Transferase</keyword>
<dbReference type="AlphaFoldDB" id="A0A9X1QUB7"/>
<reference evidence="3" key="1">
    <citation type="submission" date="2022-01" db="EMBL/GenBank/DDBJ databases">
        <title>Corynebacterium sp. nov isolated from isolated from the feces of the greater white-fronted geese (Anser albifrons) at Poyang Lake, PR China.</title>
        <authorList>
            <person name="Liu Q."/>
        </authorList>
    </citation>
    <scope>NUCLEOTIDE SEQUENCE</scope>
    <source>
        <strain evidence="3">JCM 32435</strain>
    </source>
</reference>
<dbReference type="PANTHER" id="PTHR43619">
    <property type="entry name" value="S-ADENOSYL-L-METHIONINE-DEPENDENT METHYLTRANSFERASE YKTD-RELATED"/>
    <property type="match status" value="1"/>
</dbReference>
<keyword evidence="4" id="KW-1185">Reference proteome</keyword>
<dbReference type="GO" id="GO:0032259">
    <property type="term" value="P:methylation"/>
    <property type="evidence" value="ECO:0007669"/>
    <property type="project" value="UniProtKB-KW"/>
</dbReference>
<dbReference type="EC" id="2.1.1.-" evidence="3"/>